<evidence type="ECO:0000256" key="2">
    <source>
        <dbReference type="ARBA" id="ARBA00022525"/>
    </source>
</evidence>
<evidence type="ECO:0000256" key="5">
    <source>
        <dbReference type="SAM" id="Phobius"/>
    </source>
</evidence>
<keyword evidence="3 6" id="KW-0732">Signal</keyword>
<accession>A0A6F8SJR8</accession>
<dbReference type="KEGG" id="ahat:ADCFC_05460"/>
<feature type="domain" description="SpaA-like prealbumin fold" evidence="7">
    <location>
        <begin position="725"/>
        <end position="817"/>
    </location>
</feature>
<gene>
    <name evidence="10" type="ORF">ADCFC_04260</name>
</gene>
<evidence type="ECO:0000256" key="3">
    <source>
        <dbReference type="ARBA" id="ARBA00022729"/>
    </source>
</evidence>
<dbReference type="InterPro" id="IPR041033">
    <property type="entry name" value="SpaA_PFL_dom_1"/>
</dbReference>
<feature type="transmembrane region" description="Helical" evidence="5">
    <location>
        <begin position="1211"/>
        <end position="1231"/>
    </location>
</feature>
<feature type="region of interest" description="Disordered" evidence="4">
    <location>
        <begin position="1175"/>
        <end position="1199"/>
    </location>
</feature>
<comment type="similarity">
    <text evidence="1">Belongs to the serine-aspartate repeat-containing protein (SDr) family.</text>
</comment>
<dbReference type="Pfam" id="PF18202">
    <property type="entry name" value="TQ"/>
    <property type="match status" value="2"/>
</dbReference>
<feature type="signal peptide" evidence="6">
    <location>
        <begin position="1"/>
        <end position="40"/>
    </location>
</feature>
<feature type="domain" description="T-Q ester bond containing" evidence="8">
    <location>
        <begin position="1062"/>
        <end position="1182"/>
    </location>
</feature>
<evidence type="ECO:0000259" key="7">
    <source>
        <dbReference type="Pfam" id="PF17802"/>
    </source>
</evidence>
<feature type="domain" description="T-Q ester bond containing" evidence="8">
    <location>
        <begin position="940"/>
        <end position="1059"/>
    </location>
</feature>
<name>A0A6F8SJR8_9ACTN</name>
<dbReference type="InterPro" id="IPR046751">
    <property type="entry name" value="TED_2"/>
</dbReference>
<keyword evidence="5" id="KW-0472">Membrane</keyword>
<evidence type="ECO:0000259" key="8">
    <source>
        <dbReference type="Pfam" id="PF18202"/>
    </source>
</evidence>
<dbReference type="Pfam" id="PF17802">
    <property type="entry name" value="SpaA"/>
    <property type="match status" value="4"/>
</dbReference>
<dbReference type="NCBIfam" id="NF033903">
    <property type="entry name" value="VaFE_rpt"/>
    <property type="match status" value="2"/>
</dbReference>
<dbReference type="AlphaFoldDB" id="A0A6F8SJR8"/>
<evidence type="ECO:0000256" key="6">
    <source>
        <dbReference type="SAM" id="SignalP"/>
    </source>
</evidence>
<dbReference type="InterPro" id="IPR041100">
    <property type="entry name" value="TQ"/>
</dbReference>
<evidence type="ECO:0000256" key="1">
    <source>
        <dbReference type="ARBA" id="ARBA00007257"/>
    </source>
</evidence>
<organism evidence="10 11">
    <name type="scientific">Adlercreutzia hattorii</name>
    <dbReference type="NCBI Taxonomy" id="2707299"/>
    <lineage>
        <taxon>Bacteria</taxon>
        <taxon>Bacillati</taxon>
        <taxon>Actinomycetota</taxon>
        <taxon>Coriobacteriia</taxon>
        <taxon>Eggerthellales</taxon>
        <taxon>Eggerthellaceae</taxon>
        <taxon>Adlercreutzia</taxon>
    </lineage>
</organism>
<protein>
    <recommendedName>
        <fullName evidence="12">VaFE repeat-containing surface-anchored protein</fullName>
    </recommendedName>
</protein>
<feature type="domain" description="SpaA-like prealbumin fold" evidence="7">
    <location>
        <begin position="617"/>
        <end position="702"/>
    </location>
</feature>
<feature type="chain" id="PRO_5026212778" description="VaFE repeat-containing surface-anchored protein" evidence="6">
    <location>
        <begin position="41"/>
        <end position="1255"/>
    </location>
</feature>
<proteinExistence type="inferred from homology"/>
<evidence type="ECO:0000256" key="4">
    <source>
        <dbReference type="SAM" id="MobiDB-lite"/>
    </source>
</evidence>
<dbReference type="Gene3D" id="2.60.40.3930">
    <property type="match status" value="2"/>
</dbReference>
<reference evidence="11" key="1">
    <citation type="journal article" date="2020" name="Microbiol. Resour. Announc.">
        <title>Complete Genome Sequence of Adlercreutzia sp. Strain 8CFCBH1, a Potent Producer of Equol, Isolated from Healthy Japanese Feces.</title>
        <authorList>
            <person name="Ogata Y."/>
            <person name="Sakamoto M."/>
            <person name="Ohkuma M."/>
            <person name="Hattori M."/>
            <person name="Suda W."/>
        </authorList>
    </citation>
    <scope>NUCLEOTIDE SEQUENCE [LARGE SCALE GENOMIC DNA]</scope>
    <source>
        <strain evidence="11">8CFCBH1</strain>
    </source>
</reference>
<dbReference type="GO" id="GO:0005975">
    <property type="term" value="P:carbohydrate metabolic process"/>
    <property type="evidence" value="ECO:0007669"/>
    <property type="project" value="UniProtKB-ARBA"/>
</dbReference>
<dbReference type="PANTHER" id="PTHR36108:SF13">
    <property type="entry name" value="COLOSSIN-B-RELATED"/>
    <property type="match status" value="1"/>
</dbReference>
<feature type="domain" description="SpaA-like prealbumin fold" evidence="7">
    <location>
        <begin position="834"/>
        <end position="898"/>
    </location>
</feature>
<keyword evidence="2" id="KW-0964">Secreted</keyword>
<feature type="domain" description="Thioester" evidence="9">
    <location>
        <begin position="44"/>
        <end position="160"/>
    </location>
</feature>
<reference evidence="11" key="2">
    <citation type="submission" date="2020-03" db="EMBL/GenBank/DDBJ databases">
        <title>Complete Genome Sequence of Adlercreutzia sp. strain 8CFCBH1 Producing Equol, Isolated from Healthy Japanese Feces.</title>
        <authorList>
            <person name="Ogata Y."/>
            <person name="Sakamoto M."/>
            <person name="Ohkuma M."/>
            <person name="Hattori M."/>
            <person name="Suda W."/>
        </authorList>
    </citation>
    <scope>NUCLEOTIDE SEQUENCE [LARGE SCALE GENOMIC DNA]</scope>
    <source>
        <strain evidence="11">8CFCBH1</strain>
    </source>
</reference>
<dbReference type="EMBL" id="AP022829">
    <property type="protein sequence ID" value="BCA87927.1"/>
    <property type="molecule type" value="Genomic_DNA"/>
</dbReference>
<dbReference type="SUPFAM" id="SSF49478">
    <property type="entry name" value="Cna protein B-type domain"/>
    <property type="match status" value="1"/>
</dbReference>
<dbReference type="RefSeq" id="WP_231699576.1">
    <property type="nucleotide sequence ID" value="NZ_AP022829.1"/>
</dbReference>
<dbReference type="InterPro" id="IPR013783">
    <property type="entry name" value="Ig-like_fold"/>
</dbReference>
<dbReference type="Gene3D" id="2.60.40.10">
    <property type="entry name" value="Immunoglobulins"/>
    <property type="match status" value="5"/>
</dbReference>
<evidence type="ECO:0000259" key="9">
    <source>
        <dbReference type="Pfam" id="PF20610"/>
    </source>
</evidence>
<dbReference type="PANTHER" id="PTHR36108">
    <property type="entry name" value="COLOSSIN-B-RELATED"/>
    <property type="match status" value="1"/>
</dbReference>
<evidence type="ECO:0000313" key="11">
    <source>
        <dbReference type="Proteomes" id="UP000501727"/>
    </source>
</evidence>
<keyword evidence="5" id="KW-0812">Transmembrane</keyword>
<keyword evidence="5" id="KW-1133">Transmembrane helix</keyword>
<dbReference type="Pfam" id="PF20610">
    <property type="entry name" value="TED_2"/>
    <property type="match status" value="1"/>
</dbReference>
<evidence type="ECO:0008006" key="12">
    <source>
        <dbReference type="Google" id="ProtNLM"/>
    </source>
</evidence>
<feature type="domain" description="SpaA-like prealbumin fold" evidence="7">
    <location>
        <begin position="242"/>
        <end position="311"/>
    </location>
</feature>
<dbReference type="Proteomes" id="UP000501727">
    <property type="component" value="Chromosome"/>
</dbReference>
<sequence length="1255" mass="134709">MKDITEAAMASKVVRCMLAALIALTSALGALGVQGTSAYAAESANLTTGGKIPYGGYSTTWMEADGEMAYCADPQSATPSPGSYAKSSIDAPSGRNAEVVADLWFAYGSPGFDASLWPDKWYDGTEMTSARYAACAHILVSDTYTSDGSYALYGCNADFKSWARKNVIGFGTDGSMINSNASGRLIAARTADVPSNFEAFQLYTGEGTQIILSFKYTPYGNIDLVKVTANEEMCEDNPLYSVEGAVYTVYRNSGLTDAAGSITTDKDGWGVLEELEPGDYWVKETKQAPGHAIDPAVYPVKVASDETTRVNGQTVSDIPQSDPVGMLVGKIDADTGESRPQGDAALAGALFTVRYYAGDYADAAAAEASGAPARTWVFETDEDGFAYLADEYKHSGDALYYQTNGDASIPLGTVLIQETRAPQGYNLDDGHGGAPKVFCVRITPDGAQGESVYTYNSPKVPDTVKRGDFRLVKEVSVTVYDEPGGDMPQEVVRVLVPGVKFELYNDSEEAVVSPETGKLVEPGNRVCTITVDENGLATTRDDNADVNGWSKPADWTGALAYGTYRVHEVIPQDVADAFKAKWGKTLLPVEDWKTTIREEGQYDPPQLVSDHIPQTPLKVVKVDAETGKQVPLPVSFQLEDASGNLVTYTSHYPVTETIDTWTANERGELTLPMLLEEGDYTLKEVQAPHGYVQELEGKAFHVGEGYNGWDDPLVIEFANMPQKATITVAKSDSWTGEAVDESVYIVKAAETIQTPDGTIRAHEGEIVATLTTGEEGKAATPELYLGTYTVYEAKAKDGYALDVVEKTVALEYAGQEVAVYDHEEAVTDTPTDPEIKKVDALDPETPVAGAVFRIWNDEGTFDEEMTTDENGIISLAYAKHGSYHIQEVEAPEGYVIADLDEEGNPTITDFTVNDQGMIEWDESGAMAQAHEFTLENMPKTMKTTAMDSESGTHEGQAREVLTIVDTIAYTGLVPGNEYTVSGTLMDKASGEPALDDEGNEITASTTFTADESCGTVDVTFTFAGASLAGKSLVAFETMEFEGAEYMVHADIDDVEQTVAIADIATQARDAETGTNTGTIGEHVKLIDTVAYTGLAPGSTYKLFTMLMDKATGNPILGDDGLPIVGTTEFVPETPDGIIDVEVEIDTRELAGHDIVFFEKLSDAQENIVATHEDINDGGQTVSFPEPEPVPEPENPGKGYPKTGAFAEADPVTASVAVILLCGIAGATYAYVRRSRKQTDAIEEMEEEALAAADED</sequence>
<keyword evidence="11" id="KW-1185">Reference proteome</keyword>
<evidence type="ECO:0000313" key="10">
    <source>
        <dbReference type="EMBL" id="BCA87927.1"/>
    </source>
</evidence>